<reference evidence="2" key="1">
    <citation type="submission" date="2016-10" db="EMBL/GenBank/DDBJ databases">
        <title>Comparative genomics uncovers the prolific and rare metabolic potential of the cyanobacterial genus Moorea.</title>
        <authorList>
            <person name="Leao T."/>
            <person name="Castelao G."/>
            <person name="Korobeynikov A."/>
            <person name="Monroe E.A."/>
            <person name="Podell S."/>
            <person name="Glukhov E."/>
            <person name="Allen E."/>
            <person name="Gerwick W.H."/>
            <person name="Gerwick L."/>
        </authorList>
    </citation>
    <scope>NUCLEOTIDE SEQUENCE [LARGE SCALE GENOMIC DNA]</scope>
    <source>
        <strain evidence="2">JHB</strain>
    </source>
</reference>
<dbReference type="Proteomes" id="UP000176944">
    <property type="component" value="Chromosome"/>
</dbReference>
<sequence length="109" mass="10690">MLISDLNHLESVDASQVQGASAGISLNNNIVTSLSTSSIVTEIDTLSVDISATVNIAGVSASSSSQGEGSSASGFNVGTKQQSVAVTIEGPDGTASKSVGIASSAIGIY</sequence>
<organism evidence="1 2">
    <name type="scientific">Moorena producens (strain JHB)</name>
    <dbReference type="NCBI Taxonomy" id="1454205"/>
    <lineage>
        <taxon>Bacteria</taxon>
        <taxon>Bacillati</taxon>
        <taxon>Cyanobacteriota</taxon>
        <taxon>Cyanophyceae</taxon>
        <taxon>Coleofasciculales</taxon>
        <taxon>Coleofasciculaceae</taxon>
        <taxon>Moorena</taxon>
    </lineage>
</organism>
<evidence type="ECO:0000313" key="1">
    <source>
        <dbReference type="EMBL" id="AOY78582.1"/>
    </source>
</evidence>
<dbReference type="EMBL" id="CP017708">
    <property type="protein sequence ID" value="AOY78582.1"/>
    <property type="molecule type" value="Genomic_DNA"/>
</dbReference>
<accession>A0A1D9FTA2</accession>
<proteinExistence type="predicted"/>
<protein>
    <submittedName>
        <fullName evidence="1">Uncharacterized protein</fullName>
    </submittedName>
</protein>
<name>A0A1D9FTA2_MOOP1</name>
<evidence type="ECO:0000313" key="2">
    <source>
        <dbReference type="Proteomes" id="UP000176944"/>
    </source>
</evidence>
<dbReference type="AlphaFoldDB" id="A0A1D9FTA2"/>
<gene>
    <name evidence="1" type="ORF">BJP36_00470</name>
</gene>